<sequence length="102" mass="11015">MAAEVERSLVIELEGNFDGRSARDVRGRLAALPRDVRVVLDFSRVREFADAGVAVMAQALEELGSPRVVMRGLRQHQHRLFRYLGVDPEALAAGVGSSAAGA</sequence>
<dbReference type="Gene3D" id="3.30.750.24">
    <property type="entry name" value="STAS domain"/>
    <property type="match status" value="1"/>
</dbReference>
<dbReference type="EMBL" id="AP025592">
    <property type="protein sequence ID" value="BDG07242.1"/>
    <property type="molecule type" value="Genomic_DNA"/>
</dbReference>
<evidence type="ECO:0000259" key="1">
    <source>
        <dbReference type="PROSITE" id="PS50801"/>
    </source>
</evidence>
<dbReference type="InterPro" id="IPR058548">
    <property type="entry name" value="MlaB-like_STAS"/>
</dbReference>
<accession>A0ABN6N215</accession>
<name>A0ABN6N215_9BACT</name>
<proteinExistence type="predicted"/>
<dbReference type="InterPro" id="IPR036513">
    <property type="entry name" value="STAS_dom_sf"/>
</dbReference>
<evidence type="ECO:0000313" key="3">
    <source>
        <dbReference type="Proteomes" id="UP001162734"/>
    </source>
</evidence>
<evidence type="ECO:0000313" key="2">
    <source>
        <dbReference type="EMBL" id="BDG07242.1"/>
    </source>
</evidence>
<dbReference type="PROSITE" id="PS50801">
    <property type="entry name" value="STAS"/>
    <property type="match status" value="1"/>
</dbReference>
<dbReference type="Pfam" id="PF13466">
    <property type="entry name" value="STAS_2"/>
    <property type="match status" value="1"/>
</dbReference>
<dbReference type="InterPro" id="IPR002645">
    <property type="entry name" value="STAS_dom"/>
</dbReference>
<reference evidence="3" key="1">
    <citation type="journal article" date="2022" name="Int. J. Syst. Evol. Microbiol.">
        <title>Anaeromyxobacter oryzae sp. nov., Anaeromyxobacter diazotrophicus sp. nov. and Anaeromyxobacter paludicola sp. nov., isolated from paddy soils.</title>
        <authorList>
            <person name="Itoh H."/>
            <person name="Xu Z."/>
            <person name="Mise K."/>
            <person name="Masuda Y."/>
            <person name="Ushijima N."/>
            <person name="Hayakawa C."/>
            <person name="Shiratori Y."/>
            <person name="Senoo K."/>
        </authorList>
    </citation>
    <scope>NUCLEOTIDE SEQUENCE [LARGE SCALE GENOMIC DNA]</scope>
    <source>
        <strain evidence="3">Red630</strain>
    </source>
</reference>
<protein>
    <recommendedName>
        <fullName evidence="1">STAS domain-containing protein</fullName>
    </recommendedName>
</protein>
<dbReference type="SUPFAM" id="SSF52091">
    <property type="entry name" value="SpoIIaa-like"/>
    <property type="match status" value="1"/>
</dbReference>
<dbReference type="Proteomes" id="UP001162734">
    <property type="component" value="Chromosome"/>
</dbReference>
<feature type="domain" description="STAS" evidence="1">
    <location>
        <begin position="1"/>
        <end position="102"/>
    </location>
</feature>
<keyword evidence="3" id="KW-1185">Reference proteome</keyword>
<organism evidence="2 3">
    <name type="scientific">Anaeromyxobacter paludicola</name>
    <dbReference type="NCBI Taxonomy" id="2918171"/>
    <lineage>
        <taxon>Bacteria</taxon>
        <taxon>Pseudomonadati</taxon>
        <taxon>Myxococcota</taxon>
        <taxon>Myxococcia</taxon>
        <taxon>Myxococcales</taxon>
        <taxon>Cystobacterineae</taxon>
        <taxon>Anaeromyxobacteraceae</taxon>
        <taxon>Anaeromyxobacter</taxon>
    </lineage>
</organism>
<gene>
    <name evidence="2" type="ORF">AMPC_03550</name>
</gene>